<comment type="caution">
    <text evidence="2">The sequence shown here is derived from an EMBL/GenBank/DDBJ whole genome shotgun (WGS) entry which is preliminary data.</text>
</comment>
<evidence type="ECO:0008006" key="4">
    <source>
        <dbReference type="Google" id="ProtNLM"/>
    </source>
</evidence>
<sequence length="92" mass="9769">MSVRLYLFALLSVRGLAQRLSIPESHNLGAWLVGTGEGRLVGTGEGRGAGKLTRSVFVIIIPSVRTRHTSAGGFPSICFRDGVVSHPTNPVI</sequence>
<evidence type="ECO:0000256" key="1">
    <source>
        <dbReference type="SAM" id="SignalP"/>
    </source>
</evidence>
<organism evidence="2 3">
    <name type="scientific">Eumeta variegata</name>
    <name type="common">Bagworm moth</name>
    <name type="synonym">Eumeta japonica</name>
    <dbReference type="NCBI Taxonomy" id="151549"/>
    <lineage>
        <taxon>Eukaryota</taxon>
        <taxon>Metazoa</taxon>
        <taxon>Ecdysozoa</taxon>
        <taxon>Arthropoda</taxon>
        <taxon>Hexapoda</taxon>
        <taxon>Insecta</taxon>
        <taxon>Pterygota</taxon>
        <taxon>Neoptera</taxon>
        <taxon>Endopterygota</taxon>
        <taxon>Lepidoptera</taxon>
        <taxon>Glossata</taxon>
        <taxon>Ditrysia</taxon>
        <taxon>Tineoidea</taxon>
        <taxon>Psychidae</taxon>
        <taxon>Oiketicinae</taxon>
        <taxon>Eumeta</taxon>
    </lineage>
</organism>
<evidence type="ECO:0000313" key="3">
    <source>
        <dbReference type="Proteomes" id="UP000299102"/>
    </source>
</evidence>
<dbReference type="AlphaFoldDB" id="A0A4C2A4A4"/>
<feature type="chain" id="PRO_5020038529" description="Secreted protein" evidence="1">
    <location>
        <begin position="18"/>
        <end position="92"/>
    </location>
</feature>
<keyword evidence="3" id="KW-1185">Reference proteome</keyword>
<gene>
    <name evidence="2" type="ORF">EVAR_69738_1</name>
</gene>
<accession>A0A4C2A4A4</accession>
<dbReference type="Proteomes" id="UP000299102">
    <property type="component" value="Unassembled WGS sequence"/>
</dbReference>
<proteinExistence type="predicted"/>
<protein>
    <recommendedName>
        <fullName evidence="4">Secreted protein</fullName>
    </recommendedName>
</protein>
<dbReference type="EMBL" id="BGZK01002461">
    <property type="protein sequence ID" value="GBP94093.1"/>
    <property type="molecule type" value="Genomic_DNA"/>
</dbReference>
<keyword evidence="1" id="KW-0732">Signal</keyword>
<feature type="signal peptide" evidence="1">
    <location>
        <begin position="1"/>
        <end position="17"/>
    </location>
</feature>
<evidence type="ECO:0000313" key="2">
    <source>
        <dbReference type="EMBL" id="GBP94093.1"/>
    </source>
</evidence>
<name>A0A4C2A4A4_EUMVA</name>
<reference evidence="2 3" key="1">
    <citation type="journal article" date="2019" name="Commun. Biol.">
        <title>The bagworm genome reveals a unique fibroin gene that provides high tensile strength.</title>
        <authorList>
            <person name="Kono N."/>
            <person name="Nakamura H."/>
            <person name="Ohtoshi R."/>
            <person name="Tomita M."/>
            <person name="Numata K."/>
            <person name="Arakawa K."/>
        </authorList>
    </citation>
    <scope>NUCLEOTIDE SEQUENCE [LARGE SCALE GENOMIC DNA]</scope>
</reference>